<keyword evidence="6" id="KW-0969">Cilium</keyword>
<protein>
    <submittedName>
        <fullName evidence="6">Flagellar basal-body rod protein FlgG</fullName>
    </submittedName>
</protein>
<dbReference type="InterPro" id="IPR001444">
    <property type="entry name" value="Flag_bb_rod_N"/>
</dbReference>
<proteinExistence type="inferred from homology"/>
<evidence type="ECO:0000256" key="2">
    <source>
        <dbReference type="RuleBase" id="RU362116"/>
    </source>
</evidence>
<keyword evidence="6" id="KW-0966">Cell projection</keyword>
<keyword evidence="2" id="KW-0975">Bacterial flagellum</keyword>
<name>A0A1G9PBN7_9FIRM</name>
<dbReference type="NCBIfam" id="TIGR03506">
    <property type="entry name" value="FlgEFG_subfam"/>
    <property type="match status" value="1"/>
</dbReference>
<dbReference type="STRING" id="1121325.SAMN04515677_104294"/>
<dbReference type="Pfam" id="PF00460">
    <property type="entry name" value="Flg_bb_rod"/>
    <property type="match status" value="1"/>
</dbReference>
<sequence length="257" mass="28594">MLRGLYSSVSSMLTLQARQGVITNNLANVNTSGYKQETLTSKSFDEVMLYNKDKYINGVGHQQYLGDLSFGVRIDETVTSHQQGVHKETGNNTDFALEGKGFFQVMDGNNNPFYTRDGSFKVNTQGYLVTNAGHYVTGINNATGATEPIYVGTDKVTVTPDNKININGVDKYTFNVVDFENYDKLIKRGDNLYSGEAGFKSNNYRVKQGYLETSNVDYINETALLMETVKEFEANQKVIQTIDSTLSKIANEIGTVR</sequence>
<comment type="similarity">
    <text evidence="1 2">Belongs to the flagella basal body rod proteins family.</text>
</comment>
<comment type="subcellular location">
    <subcellularLocation>
        <location evidence="2">Bacterial flagellum basal body</location>
    </subcellularLocation>
</comment>
<feature type="domain" description="Flagellar basal body rod protein N-terminal" evidence="3">
    <location>
        <begin position="5"/>
        <end position="35"/>
    </location>
</feature>
<evidence type="ECO:0000256" key="1">
    <source>
        <dbReference type="ARBA" id="ARBA00009677"/>
    </source>
</evidence>
<dbReference type="Pfam" id="PF06429">
    <property type="entry name" value="Flg_bbr_C"/>
    <property type="match status" value="1"/>
</dbReference>
<dbReference type="GO" id="GO:0071978">
    <property type="term" value="P:bacterial-type flagellum-dependent swarming motility"/>
    <property type="evidence" value="ECO:0007669"/>
    <property type="project" value="TreeGrafter"/>
</dbReference>
<dbReference type="PANTHER" id="PTHR30435:SF19">
    <property type="entry name" value="FLAGELLAR BASAL-BODY ROD PROTEIN FLGG"/>
    <property type="match status" value="1"/>
</dbReference>
<accession>A0A1G9PBN7</accession>
<dbReference type="AlphaFoldDB" id="A0A1G9PBN7"/>
<gene>
    <name evidence="6" type="ORF">SAMN04515677_104294</name>
</gene>
<dbReference type="SUPFAM" id="SSF117143">
    <property type="entry name" value="Flagellar hook protein flgE"/>
    <property type="match status" value="1"/>
</dbReference>
<dbReference type="InterPro" id="IPR053967">
    <property type="entry name" value="LlgE_F_G-like_D1"/>
</dbReference>
<evidence type="ECO:0000313" key="7">
    <source>
        <dbReference type="Proteomes" id="UP000199068"/>
    </source>
</evidence>
<dbReference type="InterPro" id="IPR020013">
    <property type="entry name" value="Flagellar_FlgE/F/G"/>
</dbReference>
<evidence type="ECO:0000259" key="5">
    <source>
        <dbReference type="Pfam" id="PF22692"/>
    </source>
</evidence>
<feature type="domain" description="Flagellar hook protein FlgE/F/G-like D1" evidence="5">
    <location>
        <begin position="96"/>
        <end position="154"/>
    </location>
</feature>
<keyword evidence="7" id="KW-1185">Reference proteome</keyword>
<dbReference type="PANTHER" id="PTHR30435">
    <property type="entry name" value="FLAGELLAR PROTEIN"/>
    <property type="match status" value="1"/>
</dbReference>
<dbReference type="InterPro" id="IPR010930">
    <property type="entry name" value="Flg_bb/hook_C_dom"/>
</dbReference>
<dbReference type="InterPro" id="IPR037925">
    <property type="entry name" value="FlgE/F/G-like"/>
</dbReference>
<dbReference type="EMBL" id="FNGW01000004">
    <property type="protein sequence ID" value="SDL96169.1"/>
    <property type="molecule type" value="Genomic_DNA"/>
</dbReference>
<feature type="domain" description="Flagellar basal-body/hook protein C-terminal" evidence="4">
    <location>
        <begin position="207"/>
        <end position="251"/>
    </location>
</feature>
<evidence type="ECO:0000259" key="4">
    <source>
        <dbReference type="Pfam" id="PF06429"/>
    </source>
</evidence>
<reference evidence="6 7" key="1">
    <citation type="submission" date="2016-10" db="EMBL/GenBank/DDBJ databases">
        <authorList>
            <person name="de Groot N.N."/>
        </authorList>
    </citation>
    <scope>NUCLEOTIDE SEQUENCE [LARGE SCALE GENOMIC DNA]</scope>
    <source>
        <strain evidence="6 7">DSM 797</strain>
    </source>
</reference>
<dbReference type="Pfam" id="PF22692">
    <property type="entry name" value="LlgE_F_G_D1"/>
    <property type="match status" value="1"/>
</dbReference>
<organism evidence="6 7">
    <name type="scientific">Romboutsia lituseburensis DSM 797</name>
    <dbReference type="NCBI Taxonomy" id="1121325"/>
    <lineage>
        <taxon>Bacteria</taxon>
        <taxon>Bacillati</taxon>
        <taxon>Bacillota</taxon>
        <taxon>Clostridia</taxon>
        <taxon>Peptostreptococcales</taxon>
        <taxon>Peptostreptococcaceae</taxon>
        <taxon>Romboutsia</taxon>
    </lineage>
</organism>
<dbReference type="RefSeq" id="WP_092725673.1">
    <property type="nucleotide sequence ID" value="NZ_FNGW01000004.1"/>
</dbReference>
<keyword evidence="6" id="KW-0282">Flagellum</keyword>
<evidence type="ECO:0000259" key="3">
    <source>
        <dbReference type="Pfam" id="PF00460"/>
    </source>
</evidence>
<dbReference type="GO" id="GO:0009425">
    <property type="term" value="C:bacterial-type flagellum basal body"/>
    <property type="evidence" value="ECO:0007669"/>
    <property type="project" value="UniProtKB-SubCell"/>
</dbReference>
<dbReference type="Proteomes" id="UP000199068">
    <property type="component" value="Unassembled WGS sequence"/>
</dbReference>
<evidence type="ECO:0000313" key="6">
    <source>
        <dbReference type="EMBL" id="SDL96169.1"/>
    </source>
</evidence>